<dbReference type="AlphaFoldDB" id="A0A0A8Y6U9"/>
<name>A0A0A8Y6U9_ARUDO</name>
<accession>A0A0A8Y6U9</accession>
<organism evidence="1">
    <name type="scientific">Arundo donax</name>
    <name type="common">Giant reed</name>
    <name type="synonym">Donax arundinaceus</name>
    <dbReference type="NCBI Taxonomy" id="35708"/>
    <lineage>
        <taxon>Eukaryota</taxon>
        <taxon>Viridiplantae</taxon>
        <taxon>Streptophyta</taxon>
        <taxon>Embryophyta</taxon>
        <taxon>Tracheophyta</taxon>
        <taxon>Spermatophyta</taxon>
        <taxon>Magnoliopsida</taxon>
        <taxon>Liliopsida</taxon>
        <taxon>Poales</taxon>
        <taxon>Poaceae</taxon>
        <taxon>PACMAD clade</taxon>
        <taxon>Arundinoideae</taxon>
        <taxon>Arundineae</taxon>
        <taxon>Arundo</taxon>
    </lineage>
</organism>
<dbReference type="EMBL" id="GBRH01276116">
    <property type="protein sequence ID" value="JAD21779.1"/>
    <property type="molecule type" value="Transcribed_RNA"/>
</dbReference>
<reference evidence="1" key="2">
    <citation type="journal article" date="2015" name="Data Brief">
        <title>Shoot transcriptome of the giant reed, Arundo donax.</title>
        <authorList>
            <person name="Barrero R.A."/>
            <person name="Guerrero F.D."/>
            <person name="Moolhuijzen P."/>
            <person name="Goolsby J.A."/>
            <person name="Tidwell J."/>
            <person name="Bellgard S.E."/>
            <person name="Bellgard M.I."/>
        </authorList>
    </citation>
    <scope>NUCLEOTIDE SEQUENCE</scope>
    <source>
        <tissue evidence="1">Shoot tissue taken approximately 20 cm above the soil surface</tissue>
    </source>
</reference>
<evidence type="ECO:0000313" key="1">
    <source>
        <dbReference type="EMBL" id="JAD21779.1"/>
    </source>
</evidence>
<reference evidence="1" key="1">
    <citation type="submission" date="2014-09" db="EMBL/GenBank/DDBJ databases">
        <authorList>
            <person name="Magalhaes I.L.F."/>
            <person name="Oliveira U."/>
            <person name="Santos F.R."/>
            <person name="Vidigal T.H.D.A."/>
            <person name="Brescovit A.D."/>
            <person name="Santos A.J."/>
        </authorList>
    </citation>
    <scope>NUCLEOTIDE SEQUENCE</scope>
    <source>
        <tissue evidence="1">Shoot tissue taken approximately 20 cm above the soil surface</tissue>
    </source>
</reference>
<proteinExistence type="predicted"/>
<protein>
    <submittedName>
        <fullName evidence="1">Uncharacterized protein</fullName>
    </submittedName>
</protein>
<sequence>MVSRYVEEKYKSSKTDV</sequence>